<organism evidence="2 3">
    <name type="scientific">Protopolystoma xenopodis</name>
    <dbReference type="NCBI Taxonomy" id="117903"/>
    <lineage>
        <taxon>Eukaryota</taxon>
        <taxon>Metazoa</taxon>
        <taxon>Spiralia</taxon>
        <taxon>Lophotrochozoa</taxon>
        <taxon>Platyhelminthes</taxon>
        <taxon>Monogenea</taxon>
        <taxon>Polyopisthocotylea</taxon>
        <taxon>Polystomatidea</taxon>
        <taxon>Polystomatidae</taxon>
        <taxon>Protopolystoma</taxon>
    </lineage>
</organism>
<dbReference type="Proteomes" id="UP000784294">
    <property type="component" value="Unassembled WGS sequence"/>
</dbReference>
<evidence type="ECO:0000313" key="2">
    <source>
        <dbReference type="EMBL" id="VEL42467.1"/>
    </source>
</evidence>
<evidence type="ECO:0000313" key="3">
    <source>
        <dbReference type="Proteomes" id="UP000784294"/>
    </source>
</evidence>
<sequence length="103" mass="11134">MPPAPFPLTPEAEAAVPNPCRSSWGTDKGALLVALLYVRLVIGSTVSTHQLPQVPETTESSSLWLGHRFAFSSLLPPNASQLPHPLARLLTHTHTHKPERTGV</sequence>
<dbReference type="EMBL" id="CAAALY010274557">
    <property type="protein sequence ID" value="VEL42467.1"/>
    <property type="molecule type" value="Genomic_DNA"/>
</dbReference>
<protein>
    <submittedName>
        <fullName evidence="2">Uncharacterized protein</fullName>
    </submittedName>
</protein>
<dbReference type="AlphaFoldDB" id="A0A448XQM3"/>
<evidence type="ECO:0000256" key="1">
    <source>
        <dbReference type="SAM" id="MobiDB-lite"/>
    </source>
</evidence>
<name>A0A448XQM3_9PLAT</name>
<keyword evidence="3" id="KW-1185">Reference proteome</keyword>
<proteinExistence type="predicted"/>
<reference evidence="2" key="1">
    <citation type="submission" date="2018-11" db="EMBL/GenBank/DDBJ databases">
        <authorList>
            <consortium name="Pathogen Informatics"/>
        </authorList>
    </citation>
    <scope>NUCLEOTIDE SEQUENCE</scope>
</reference>
<comment type="caution">
    <text evidence="2">The sequence shown here is derived from an EMBL/GenBank/DDBJ whole genome shotgun (WGS) entry which is preliminary data.</text>
</comment>
<gene>
    <name evidence="2" type="ORF">PXEA_LOCUS35907</name>
</gene>
<feature type="region of interest" description="Disordered" evidence="1">
    <location>
        <begin position="1"/>
        <end position="20"/>
    </location>
</feature>
<accession>A0A448XQM3</accession>